<evidence type="ECO:0000313" key="3">
    <source>
        <dbReference type="Proteomes" id="UP000559626"/>
    </source>
</evidence>
<dbReference type="PANTHER" id="PTHR39335">
    <property type="entry name" value="BLL4220 PROTEIN"/>
    <property type="match status" value="1"/>
</dbReference>
<name>A0A7Y0AG13_9BACT</name>
<keyword evidence="3" id="KW-1185">Reference proteome</keyword>
<feature type="signal peptide" evidence="1">
    <location>
        <begin position="1"/>
        <end position="20"/>
    </location>
</feature>
<organism evidence="2 3">
    <name type="scientific">Hymenobacter polaris</name>
    <dbReference type="NCBI Taxonomy" id="2682546"/>
    <lineage>
        <taxon>Bacteria</taxon>
        <taxon>Pseudomonadati</taxon>
        <taxon>Bacteroidota</taxon>
        <taxon>Cytophagia</taxon>
        <taxon>Cytophagales</taxon>
        <taxon>Hymenobacteraceae</taxon>
        <taxon>Hymenobacter</taxon>
    </lineage>
</organism>
<dbReference type="Pfam" id="PF03640">
    <property type="entry name" value="Lipoprotein_15"/>
    <property type="match status" value="2"/>
</dbReference>
<dbReference type="RefSeq" id="WP_169532313.1">
    <property type="nucleotide sequence ID" value="NZ_JABBGH010000002.1"/>
</dbReference>
<accession>A0A7Y0AG13</accession>
<comment type="caution">
    <text evidence="2">The sequence shown here is derived from an EMBL/GenBank/DDBJ whole genome shotgun (WGS) entry which is preliminary data.</text>
</comment>
<keyword evidence="1" id="KW-0732">Signal</keyword>
<protein>
    <recommendedName>
        <fullName evidence="4">Lipoprotein</fullName>
    </recommendedName>
</protein>
<evidence type="ECO:0000256" key="1">
    <source>
        <dbReference type="SAM" id="SignalP"/>
    </source>
</evidence>
<reference evidence="2 3" key="1">
    <citation type="submission" date="2020-04" db="EMBL/GenBank/DDBJ databases">
        <title>Hymenobacter polaris sp. nov., isolated from Arctic soil.</title>
        <authorList>
            <person name="Dahal R.H."/>
        </authorList>
    </citation>
    <scope>NUCLEOTIDE SEQUENCE [LARGE SCALE GENOMIC DNA]</scope>
    <source>
        <strain evidence="2 3">RP-2-7</strain>
    </source>
</reference>
<dbReference type="PROSITE" id="PS51257">
    <property type="entry name" value="PROKAR_LIPOPROTEIN"/>
    <property type="match status" value="1"/>
</dbReference>
<gene>
    <name evidence="2" type="ORF">HHL22_15860</name>
</gene>
<dbReference type="PANTHER" id="PTHR39335:SF1">
    <property type="entry name" value="BLL4220 PROTEIN"/>
    <property type="match status" value="1"/>
</dbReference>
<dbReference type="EMBL" id="JABBGH010000002">
    <property type="protein sequence ID" value="NML66683.1"/>
    <property type="molecule type" value="Genomic_DNA"/>
</dbReference>
<evidence type="ECO:0000313" key="2">
    <source>
        <dbReference type="EMBL" id="NML66683.1"/>
    </source>
</evidence>
<dbReference type="AlphaFoldDB" id="A0A7Y0AG13"/>
<dbReference type="InterPro" id="IPR005297">
    <property type="entry name" value="Lipoprotein_repeat"/>
</dbReference>
<dbReference type="Proteomes" id="UP000559626">
    <property type="component" value="Unassembled WGS sequence"/>
</dbReference>
<dbReference type="GO" id="GO:0043448">
    <property type="term" value="P:alkane catabolic process"/>
    <property type="evidence" value="ECO:0007669"/>
    <property type="project" value="TreeGrafter"/>
</dbReference>
<proteinExistence type="predicted"/>
<feature type="chain" id="PRO_5031251076" description="Lipoprotein" evidence="1">
    <location>
        <begin position="21"/>
        <end position="287"/>
    </location>
</feature>
<evidence type="ECO:0008006" key="4">
    <source>
        <dbReference type="Google" id="ProtNLM"/>
    </source>
</evidence>
<sequence>MALFTIRFHWLARCSARTLAGFLLVVLTLSSCQKKEDAVAPTPAPPAVQLANDAKLGSFLTDGQGNTLYYFTLDVSGSNNCGAAACAAQWPVFYAPAITVGAGLNAADFTTGKTAGGQNQTLYKGWPLYYYAAPTGSQNVREQPGQTQGNGIGDVWYVVRPDYTVMVAMGAVENKVTSKTSFKPYLIDPQGRTLYTFSADAAHPTTQATNCTGGCTDAWPIFYQANLKVPSCLKASDFGTITRTDGPNGGTRLQTTYKGSPLYYFVADNGVRAKIEGEGGDWAVAMP</sequence>